<evidence type="ECO:0000256" key="5">
    <source>
        <dbReference type="ARBA" id="ARBA00022807"/>
    </source>
</evidence>
<sequence>MAIKWIHLLLLLLVFSTISKGNHAHQWVKMMQLQPATRRFSQDTATHHDPMFKNYLQFIKEYNKSYNNIQELNYRYQVFTKNMARAMLFQKHDNATGRYGFTKLSDLTDQEVKSFYAMKKWPQQLYPTKKANIPQLNSLPQSFDWRSKGAVTAVKDQKRCGACWAFATTGNIEGQWYLNKGKLYSLSEQELVDCDKIDEGCKGGLPLNAYHSIMNRLGGLETEKDYPYVAKNGKCKLNKSEEVVYINSSVKVSTNETDLAAWLVAHGPVAIGINSVNMLHYKGGIAHPTNKDCNPKLLDHGVLIVGYGEEKSTPYWIIKNSWGTDWGEKGYYRVVRGIGACGLNKSATSAIVY</sequence>
<dbReference type="GO" id="GO:0004197">
    <property type="term" value="F:cysteine-type endopeptidase activity"/>
    <property type="evidence" value="ECO:0000318"/>
    <property type="project" value="GO_Central"/>
</dbReference>
<dbReference type="FunCoup" id="B3SAF9">
    <property type="interactions" value="223"/>
</dbReference>
<dbReference type="InParanoid" id="B3SAF9"/>
<dbReference type="InterPro" id="IPR000169">
    <property type="entry name" value="Pept_cys_AS"/>
</dbReference>
<dbReference type="InterPro" id="IPR025660">
    <property type="entry name" value="Pept_his_AS"/>
</dbReference>
<dbReference type="PROSITE" id="PS00639">
    <property type="entry name" value="THIOL_PROTEASE_HIS"/>
    <property type="match status" value="1"/>
</dbReference>
<comment type="similarity">
    <text evidence="1">Belongs to the peptidase C1 family.</text>
</comment>
<evidence type="ECO:0000313" key="13">
    <source>
        <dbReference type="Proteomes" id="UP000009022"/>
    </source>
</evidence>
<evidence type="ECO:0000256" key="1">
    <source>
        <dbReference type="ARBA" id="ARBA00008455"/>
    </source>
</evidence>
<feature type="domain" description="Peptidase C1A papain C-terminal" evidence="10">
    <location>
        <begin position="139"/>
        <end position="351"/>
    </location>
</feature>
<dbReference type="HOGENOM" id="CLU_012184_1_2_1"/>
<dbReference type="Proteomes" id="UP000009022">
    <property type="component" value="Unassembled WGS sequence"/>
</dbReference>
<dbReference type="FunFam" id="3.90.70.10:FF:000130">
    <property type="entry name" value="Cysteine proteinase 1"/>
    <property type="match status" value="1"/>
</dbReference>
<dbReference type="SUPFAM" id="SSF54001">
    <property type="entry name" value="Cysteine proteinases"/>
    <property type="match status" value="1"/>
</dbReference>
<keyword evidence="6" id="KW-0865">Zymogen</keyword>
<dbReference type="OrthoDB" id="387093at2759"/>
<evidence type="ECO:0000256" key="6">
    <source>
        <dbReference type="ARBA" id="ARBA00023145"/>
    </source>
</evidence>
<reference evidence="12 13" key="1">
    <citation type="journal article" date="2008" name="Nature">
        <title>The Trichoplax genome and the nature of placozoans.</title>
        <authorList>
            <person name="Srivastava M."/>
            <person name="Begovic E."/>
            <person name="Chapman J."/>
            <person name="Putnam N.H."/>
            <person name="Hellsten U."/>
            <person name="Kawashima T."/>
            <person name="Kuo A."/>
            <person name="Mitros T."/>
            <person name="Salamov A."/>
            <person name="Carpenter M.L."/>
            <person name="Signorovitch A.Y."/>
            <person name="Moreno M.A."/>
            <person name="Kamm K."/>
            <person name="Grimwood J."/>
            <person name="Schmutz J."/>
            <person name="Shapiro H."/>
            <person name="Grigoriev I.V."/>
            <person name="Buss L.W."/>
            <person name="Schierwater B."/>
            <person name="Dellaporta S.L."/>
            <person name="Rokhsar D.S."/>
        </authorList>
    </citation>
    <scope>NUCLEOTIDE SEQUENCE [LARGE SCALE GENOMIC DNA]</scope>
    <source>
        <strain evidence="12 13">Grell-BS-1999</strain>
    </source>
</reference>
<evidence type="ECO:0000256" key="2">
    <source>
        <dbReference type="ARBA" id="ARBA00022670"/>
    </source>
</evidence>
<dbReference type="PhylomeDB" id="B3SAF9"/>
<dbReference type="RefSeq" id="XP_002117255.1">
    <property type="nucleotide sequence ID" value="XM_002117219.1"/>
</dbReference>
<name>B3SAF9_TRIAD</name>
<evidence type="ECO:0000313" key="12">
    <source>
        <dbReference type="EMBL" id="EDV20305.1"/>
    </source>
</evidence>
<dbReference type="PROSITE" id="PS00640">
    <property type="entry name" value="THIOL_PROTEASE_ASN"/>
    <property type="match status" value="1"/>
</dbReference>
<dbReference type="PROSITE" id="PS00139">
    <property type="entry name" value="THIOL_PROTEASE_CYS"/>
    <property type="match status" value="1"/>
</dbReference>
<evidence type="ECO:0000259" key="11">
    <source>
        <dbReference type="SMART" id="SM00848"/>
    </source>
</evidence>
<dbReference type="InterPro" id="IPR025661">
    <property type="entry name" value="Pept_asp_AS"/>
</dbReference>
<dbReference type="eggNOG" id="KOG1542">
    <property type="taxonomic scope" value="Eukaryota"/>
</dbReference>
<organism evidence="12 13">
    <name type="scientific">Trichoplax adhaerens</name>
    <name type="common">Trichoplax reptans</name>
    <dbReference type="NCBI Taxonomy" id="10228"/>
    <lineage>
        <taxon>Eukaryota</taxon>
        <taxon>Metazoa</taxon>
        <taxon>Placozoa</taxon>
        <taxon>Uniplacotomia</taxon>
        <taxon>Trichoplacea</taxon>
        <taxon>Trichoplacidae</taxon>
        <taxon>Trichoplax</taxon>
    </lineage>
</organism>
<evidence type="ECO:0000256" key="9">
    <source>
        <dbReference type="SAM" id="SignalP"/>
    </source>
</evidence>
<dbReference type="GO" id="GO:0051603">
    <property type="term" value="P:proteolysis involved in protein catabolic process"/>
    <property type="evidence" value="ECO:0000318"/>
    <property type="project" value="GO_Central"/>
</dbReference>
<dbReference type="InterPro" id="IPR013128">
    <property type="entry name" value="Peptidase_C1A"/>
</dbReference>
<protein>
    <submittedName>
        <fullName evidence="12">Uncharacterized protein</fullName>
    </submittedName>
</protein>
<feature type="chain" id="PRO_5018780242" evidence="9">
    <location>
        <begin position="25"/>
        <end position="353"/>
    </location>
</feature>
<dbReference type="CTD" id="6758416"/>
<keyword evidence="8" id="KW-0325">Glycoprotein</keyword>
<dbReference type="InterPro" id="IPR038765">
    <property type="entry name" value="Papain-like_cys_pep_sf"/>
</dbReference>
<dbReference type="InterPro" id="IPR039417">
    <property type="entry name" value="Peptidase_C1A_papain-like"/>
</dbReference>
<dbReference type="Gene3D" id="3.90.70.10">
    <property type="entry name" value="Cysteine proteinases"/>
    <property type="match status" value="1"/>
</dbReference>
<dbReference type="EMBL" id="DS985261">
    <property type="protein sequence ID" value="EDV20305.1"/>
    <property type="molecule type" value="Genomic_DNA"/>
</dbReference>
<evidence type="ECO:0000259" key="10">
    <source>
        <dbReference type="SMART" id="SM00645"/>
    </source>
</evidence>
<dbReference type="Pfam" id="PF08246">
    <property type="entry name" value="Inhibitor_I29"/>
    <property type="match status" value="1"/>
</dbReference>
<accession>B3SAF9</accession>
<dbReference type="InterPro" id="IPR000668">
    <property type="entry name" value="Peptidase_C1A_C"/>
</dbReference>
<dbReference type="AlphaFoldDB" id="B3SAF9"/>
<keyword evidence="4" id="KW-0378">Hydrolase</keyword>
<dbReference type="GeneID" id="6758416"/>
<dbReference type="SMART" id="SM00645">
    <property type="entry name" value="Pept_C1"/>
    <property type="match status" value="1"/>
</dbReference>
<evidence type="ECO:0000256" key="4">
    <source>
        <dbReference type="ARBA" id="ARBA00022801"/>
    </source>
</evidence>
<dbReference type="GO" id="GO:0005764">
    <property type="term" value="C:lysosome"/>
    <property type="evidence" value="ECO:0000318"/>
    <property type="project" value="GO_Central"/>
</dbReference>
<gene>
    <name evidence="12" type="ORF">TRIADDRAFT_61245</name>
</gene>
<keyword evidence="3 9" id="KW-0732">Signal</keyword>
<evidence type="ECO:0000256" key="8">
    <source>
        <dbReference type="ARBA" id="ARBA00023180"/>
    </source>
</evidence>
<keyword evidence="7" id="KW-1015">Disulfide bond</keyword>
<keyword evidence="13" id="KW-1185">Reference proteome</keyword>
<feature type="signal peptide" evidence="9">
    <location>
        <begin position="1"/>
        <end position="24"/>
    </location>
</feature>
<dbReference type="InterPro" id="IPR013201">
    <property type="entry name" value="Prot_inhib_I29"/>
</dbReference>
<evidence type="ECO:0000256" key="3">
    <source>
        <dbReference type="ARBA" id="ARBA00022729"/>
    </source>
</evidence>
<dbReference type="STRING" id="10228.B3SAF9"/>
<keyword evidence="5" id="KW-0788">Thiol protease</keyword>
<proteinExistence type="inferred from homology"/>
<dbReference type="GO" id="GO:0005615">
    <property type="term" value="C:extracellular space"/>
    <property type="evidence" value="ECO:0000318"/>
    <property type="project" value="GO_Central"/>
</dbReference>
<dbReference type="KEGG" id="tad:TRIADDRAFT_61245"/>
<dbReference type="PRINTS" id="PR00705">
    <property type="entry name" value="PAPAIN"/>
</dbReference>
<dbReference type="CDD" id="cd02248">
    <property type="entry name" value="Peptidase_C1A"/>
    <property type="match status" value="1"/>
</dbReference>
<keyword evidence="2" id="KW-0645">Protease</keyword>
<dbReference type="SMART" id="SM00848">
    <property type="entry name" value="Inhibitor_I29"/>
    <property type="match status" value="1"/>
</dbReference>
<dbReference type="Pfam" id="PF00112">
    <property type="entry name" value="Peptidase_C1"/>
    <property type="match status" value="1"/>
</dbReference>
<feature type="domain" description="Cathepsin propeptide inhibitor" evidence="11">
    <location>
        <begin position="55"/>
        <end position="112"/>
    </location>
</feature>
<dbReference type="OMA" id="RRHQKMD"/>
<evidence type="ECO:0000256" key="7">
    <source>
        <dbReference type="ARBA" id="ARBA00023157"/>
    </source>
</evidence>
<dbReference type="PANTHER" id="PTHR12411">
    <property type="entry name" value="CYSTEINE PROTEASE FAMILY C1-RELATED"/>
    <property type="match status" value="1"/>
</dbReference>